<comment type="caution">
    <text evidence="7">The sequence shown here is derived from an EMBL/GenBank/DDBJ whole genome shotgun (WGS) entry which is preliminary data.</text>
</comment>
<dbReference type="Pfam" id="PF00916">
    <property type="entry name" value="Sulfate_transp"/>
    <property type="match status" value="1"/>
</dbReference>
<gene>
    <name evidence="7" type="ORF">LTR09_006619</name>
</gene>
<feature type="transmembrane region" description="Helical" evidence="5">
    <location>
        <begin position="138"/>
        <end position="156"/>
    </location>
</feature>
<dbReference type="InterPro" id="IPR002645">
    <property type="entry name" value="STAS_dom"/>
</dbReference>
<dbReference type="AlphaFoldDB" id="A0AAJ0DL97"/>
<feature type="transmembrane region" description="Helical" evidence="5">
    <location>
        <begin position="438"/>
        <end position="461"/>
    </location>
</feature>
<dbReference type="Proteomes" id="UP001271007">
    <property type="component" value="Unassembled WGS sequence"/>
</dbReference>
<comment type="subcellular location">
    <subcellularLocation>
        <location evidence="1">Membrane</location>
        <topology evidence="1">Multi-pass membrane protein</topology>
    </subcellularLocation>
</comment>
<proteinExistence type="predicted"/>
<sequence>MKQVDRIKHSLQTDVTWHQGFSLAKRGARALPRATAEYLIDKVPIVGWLPRYNYKWILNDIIAGLTLGIMLIPQSLAYAKIATIPVQYGLMSSWLPATLYAFMGTSKDLSTGPTSLIGLLTADVVADLIKEGYSPQQVASAVAMGMGIYGMILGFLKLGFLLDFVSTPILNGFISAVAITIGLGQVDSLLGEENVRDGIAHTIHDVFSMLPQANGYTCGIGFGSLVLLVILEQMGKRWGNKSKIVFYLSITRAFIALLVFTGISYAVNKPLGPDSDNFLFEVAEVEKTVISAEVTTAELFSKVFPRAIAPFIAAAVEHVAIARAFGNRNNYETDTSQELCYLGLVNLINSFFHSMGVGGAMSRTAVNSSCKVRSPLAGFVTTAVVLVSIYELTGALYWIPKATLSAIVITAIWPLIGSPKTYYHYWRTSFTDFAAAMVAFWVSLFVSTEIGIGSAVAWMIVQSLLRQTFSRTTQIGADSPSELQRSIDDSRGMPNTIPADTRIFKMNESLFFPNAQRMKTQIMDTIQTHHSAQYSSTNGSEAERNWSVVGERRVRKLRKAAGVHDAGDLPAIRVVILDWSRVNHFDTTACLKMREFMAEVRKYAGQGVEIRFVGLAQHVRNRFDRARPSWRLIDGDNVPTSKEDKDNKVEEVSVYRNVSEAVSAFRYNDVDRVMEEKMKLDRVEEA</sequence>
<feature type="transmembrane region" description="Helical" evidence="5">
    <location>
        <begin position="307"/>
        <end position="326"/>
    </location>
</feature>
<name>A0AAJ0DL97_9PEZI</name>
<evidence type="ECO:0000256" key="2">
    <source>
        <dbReference type="ARBA" id="ARBA00022692"/>
    </source>
</evidence>
<reference evidence="7" key="1">
    <citation type="submission" date="2023-04" db="EMBL/GenBank/DDBJ databases">
        <title>Black Yeasts Isolated from many extreme environments.</title>
        <authorList>
            <person name="Coleine C."/>
            <person name="Stajich J.E."/>
            <person name="Selbmann L."/>
        </authorList>
    </citation>
    <scope>NUCLEOTIDE SEQUENCE</scope>
    <source>
        <strain evidence="7">CCFEE 5312</strain>
    </source>
</reference>
<feature type="transmembrane region" description="Helical" evidence="5">
    <location>
        <begin position="56"/>
        <end position="79"/>
    </location>
</feature>
<dbReference type="GO" id="GO:0016020">
    <property type="term" value="C:membrane"/>
    <property type="evidence" value="ECO:0007669"/>
    <property type="project" value="UniProtKB-SubCell"/>
</dbReference>
<feature type="transmembrane region" description="Helical" evidence="5">
    <location>
        <begin position="168"/>
        <end position="186"/>
    </location>
</feature>
<keyword evidence="2 5" id="KW-0812">Transmembrane</keyword>
<dbReference type="Gene3D" id="3.30.750.24">
    <property type="entry name" value="STAS domain"/>
    <property type="match status" value="1"/>
</dbReference>
<dbReference type="SUPFAM" id="SSF52091">
    <property type="entry name" value="SpoIIaa-like"/>
    <property type="match status" value="1"/>
</dbReference>
<dbReference type="InterPro" id="IPR001902">
    <property type="entry name" value="SLC26A/SulP_fam"/>
</dbReference>
<evidence type="ECO:0000313" key="7">
    <source>
        <dbReference type="EMBL" id="KAK3052409.1"/>
    </source>
</evidence>
<dbReference type="GO" id="GO:0055085">
    <property type="term" value="P:transmembrane transport"/>
    <property type="evidence" value="ECO:0007669"/>
    <property type="project" value="InterPro"/>
</dbReference>
<feature type="domain" description="STAS" evidence="6">
    <location>
        <begin position="503"/>
        <end position="665"/>
    </location>
</feature>
<evidence type="ECO:0000256" key="1">
    <source>
        <dbReference type="ARBA" id="ARBA00004141"/>
    </source>
</evidence>
<dbReference type="InterPro" id="IPR036513">
    <property type="entry name" value="STAS_dom_sf"/>
</dbReference>
<dbReference type="NCBIfam" id="TIGR00815">
    <property type="entry name" value="sulP"/>
    <property type="match status" value="1"/>
</dbReference>
<evidence type="ECO:0000256" key="5">
    <source>
        <dbReference type="SAM" id="Phobius"/>
    </source>
</evidence>
<evidence type="ECO:0000256" key="4">
    <source>
        <dbReference type="ARBA" id="ARBA00023136"/>
    </source>
</evidence>
<organism evidence="7 8">
    <name type="scientific">Extremus antarcticus</name>
    <dbReference type="NCBI Taxonomy" id="702011"/>
    <lineage>
        <taxon>Eukaryota</taxon>
        <taxon>Fungi</taxon>
        <taxon>Dikarya</taxon>
        <taxon>Ascomycota</taxon>
        <taxon>Pezizomycotina</taxon>
        <taxon>Dothideomycetes</taxon>
        <taxon>Dothideomycetidae</taxon>
        <taxon>Mycosphaerellales</taxon>
        <taxon>Extremaceae</taxon>
        <taxon>Extremus</taxon>
    </lineage>
</organism>
<feature type="transmembrane region" description="Helical" evidence="5">
    <location>
        <begin position="338"/>
        <end position="356"/>
    </location>
</feature>
<feature type="transmembrane region" description="Helical" evidence="5">
    <location>
        <begin position="244"/>
        <end position="267"/>
    </location>
</feature>
<dbReference type="Pfam" id="PF01740">
    <property type="entry name" value="STAS"/>
    <property type="match status" value="1"/>
</dbReference>
<dbReference type="InterPro" id="IPR011547">
    <property type="entry name" value="SLC26A/SulP_dom"/>
</dbReference>
<feature type="transmembrane region" description="Helical" evidence="5">
    <location>
        <begin position="213"/>
        <end position="232"/>
    </location>
</feature>
<protein>
    <recommendedName>
        <fullName evidence="6">STAS domain-containing protein</fullName>
    </recommendedName>
</protein>
<keyword evidence="3 5" id="KW-1133">Transmembrane helix</keyword>
<dbReference type="PROSITE" id="PS50801">
    <property type="entry name" value="STAS"/>
    <property type="match status" value="1"/>
</dbReference>
<evidence type="ECO:0000313" key="8">
    <source>
        <dbReference type="Proteomes" id="UP001271007"/>
    </source>
</evidence>
<dbReference type="CDD" id="cd07042">
    <property type="entry name" value="STAS_SulP_like_sulfate_transporter"/>
    <property type="match status" value="1"/>
</dbReference>
<feature type="transmembrane region" description="Helical" evidence="5">
    <location>
        <begin position="406"/>
        <end position="426"/>
    </location>
</feature>
<keyword evidence="4 5" id="KW-0472">Membrane</keyword>
<evidence type="ECO:0000259" key="6">
    <source>
        <dbReference type="PROSITE" id="PS50801"/>
    </source>
</evidence>
<dbReference type="EMBL" id="JAWDJX010000021">
    <property type="protein sequence ID" value="KAK3052409.1"/>
    <property type="molecule type" value="Genomic_DNA"/>
</dbReference>
<evidence type="ECO:0000256" key="3">
    <source>
        <dbReference type="ARBA" id="ARBA00022989"/>
    </source>
</evidence>
<accession>A0AAJ0DL97</accession>
<dbReference type="PANTHER" id="PTHR11814">
    <property type="entry name" value="SULFATE TRANSPORTER"/>
    <property type="match status" value="1"/>
</dbReference>
<keyword evidence="8" id="KW-1185">Reference proteome</keyword>